<accession>A0ABX8VX55</accession>
<dbReference type="RefSeq" id="WP_219952458.1">
    <property type="nucleotide sequence ID" value="NZ_CP040817.1"/>
</dbReference>
<name>A0ABX8VX55_9GAMM</name>
<protein>
    <submittedName>
        <fullName evidence="1">Uncharacterized protein</fullName>
    </submittedName>
</protein>
<gene>
    <name evidence="1" type="ORF">FGI21_11885</name>
</gene>
<dbReference type="Proteomes" id="UP000824976">
    <property type="component" value="Chromosome"/>
</dbReference>
<evidence type="ECO:0000313" key="1">
    <source>
        <dbReference type="EMBL" id="QYM92518.1"/>
    </source>
</evidence>
<proteinExistence type="predicted"/>
<organism evidence="1 2">
    <name type="scientific">Dickeya zeae</name>
    <dbReference type="NCBI Taxonomy" id="204042"/>
    <lineage>
        <taxon>Bacteria</taxon>
        <taxon>Pseudomonadati</taxon>
        <taxon>Pseudomonadota</taxon>
        <taxon>Gammaproteobacteria</taxon>
        <taxon>Enterobacterales</taxon>
        <taxon>Pectobacteriaceae</taxon>
        <taxon>Dickeya</taxon>
    </lineage>
</organism>
<evidence type="ECO:0000313" key="2">
    <source>
        <dbReference type="Proteomes" id="UP000824976"/>
    </source>
</evidence>
<keyword evidence="2" id="KW-1185">Reference proteome</keyword>
<dbReference type="EMBL" id="CP040817">
    <property type="protein sequence ID" value="QYM92518.1"/>
    <property type="molecule type" value="Genomic_DNA"/>
</dbReference>
<sequence>MHMKGFYFNGKIWVRDEHSDAEATSMKYLPELLGALGFLTDISLLQVTSEINQELYFDIRYRCDFRNPGKCDNLNDSQPCEFKPEAVPGCDLAFPVKFEKSDNNVFKVGDYLLLGLDPFAVVGENNEIRVDNDWSNNHLTGKDMTSSHFLHGEPKPTYLYAGVLHGNEGHLLSRQQLDGWLEKMLQSYGNPNETFVVLAPVEVSGAFIGWFGLFPRAKGTGIGLQWEPLTELVNDDNFWEALKETGEAHDEQLGGIGGLYSE</sequence>
<reference evidence="1 2" key="1">
    <citation type="submission" date="2019-06" db="EMBL/GenBank/DDBJ databases">
        <title>Complete genome of Dickeya zeae PL65.</title>
        <authorList>
            <person name="Boluk G."/>
            <person name="Arif M."/>
        </authorList>
    </citation>
    <scope>NUCLEOTIDE SEQUENCE [LARGE SCALE GENOMIC DNA]</scope>
    <source>
        <strain evidence="1 2">PL65</strain>
    </source>
</reference>